<keyword evidence="7" id="KW-0808">Transferase</keyword>
<name>A0A2X2UX07_CITKO</name>
<comment type="similarity">
    <text evidence="2">Belongs to the CitG/MdcB family.</text>
</comment>
<dbReference type="Pfam" id="PF03802">
    <property type="entry name" value="CitX"/>
    <property type="match status" value="1"/>
</dbReference>
<dbReference type="EMBL" id="UAVY01000001">
    <property type="protein sequence ID" value="SQB21196.1"/>
    <property type="molecule type" value="Genomic_DNA"/>
</dbReference>
<accession>A0A2X2UX07</accession>
<keyword evidence="9" id="KW-0547">Nucleotide-binding</keyword>
<evidence type="ECO:0000256" key="6">
    <source>
        <dbReference type="ARBA" id="ARBA00020625"/>
    </source>
</evidence>
<dbReference type="GO" id="GO:0016829">
    <property type="term" value="F:lyase activity"/>
    <property type="evidence" value="ECO:0007669"/>
    <property type="project" value="UniProtKB-KW"/>
</dbReference>
<keyword evidence="10" id="KW-0067">ATP-binding</keyword>
<dbReference type="Proteomes" id="UP000251584">
    <property type="component" value="Unassembled WGS sequence"/>
</dbReference>
<evidence type="ECO:0000313" key="12">
    <source>
        <dbReference type="EMBL" id="SQB21196.1"/>
    </source>
</evidence>
<dbReference type="GO" id="GO:0046917">
    <property type="term" value="F:triphosphoribosyl-dephospho-CoA synthase activity"/>
    <property type="evidence" value="ECO:0007669"/>
    <property type="project" value="UniProtKB-EC"/>
</dbReference>
<dbReference type="Pfam" id="PF01874">
    <property type="entry name" value="CitG"/>
    <property type="match status" value="1"/>
</dbReference>
<dbReference type="NCBIfam" id="TIGR03124">
    <property type="entry name" value="citrate_citX"/>
    <property type="match status" value="1"/>
</dbReference>
<evidence type="ECO:0000256" key="9">
    <source>
        <dbReference type="ARBA" id="ARBA00022741"/>
    </source>
</evidence>
<dbReference type="EC" id="2.7.7.61" evidence="4"/>
<evidence type="ECO:0000256" key="4">
    <source>
        <dbReference type="ARBA" id="ARBA00012524"/>
    </source>
</evidence>
<proteinExistence type="inferred from homology"/>
<dbReference type="PANTHER" id="PTHR30201">
    <property type="entry name" value="TRIPHOSPHORIBOSYL-DEPHOSPHO-COA SYNTHASE"/>
    <property type="match status" value="1"/>
</dbReference>
<dbReference type="GO" id="GO:0051191">
    <property type="term" value="P:prosthetic group biosynthetic process"/>
    <property type="evidence" value="ECO:0007669"/>
    <property type="project" value="InterPro"/>
</dbReference>
<reference evidence="12 13" key="1">
    <citation type="submission" date="2018-06" db="EMBL/GenBank/DDBJ databases">
        <authorList>
            <consortium name="Pathogen Informatics"/>
            <person name="Doyle S."/>
        </authorList>
    </citation>
    <scope>NUCLEOTIDE SEQUENCE [LARGE SCALE GENOMIC DNA]</scope>
    <source>
        <strain evidence="12 13">NCTC10786</strain>
    </source>
</reference>
<dbReference type="PANTHER" id="PTHR30201:SF2">
    <property type="entry name" value="2-(5''-TRIPHOSPHORIBOSYL)-3'-DEPHOSPHOCOENZYME-A SYNTHASE"/>
    <property type="match status" value="1"/>
</dbReference>
<gene>
    <name evidence="12" type="primary">citX</name>
    <name evidence="12" type="ORF">NCTC10786_00592</name>
</gene>
<evidence type="ECO:0000256" key="1">
    <source>
        <dbReference type="ARBA" id="ARBA00001210"/>
    </source>
</evidence>
<evidence type="ECO:0000256" key="5">
    <source>
        <dbReference type="ARBA" id="ARBA00016314"/>
    </source>
</evidence>
<dbReference type="GO" id="GO:0005524">
    <property type="term" value="F:ATP binding"/>
    <property type="evidence" value="ECO:0007669"/>
    <property type="project" value="UniProtKB-KW"/>
</dbReference>
<dbReference type="NCBIfam" id="NF002383">
    <property type="entry name" value="PRK01392.1"/>
    <property type="match status" value="1"/>
</dbReference>
<evidence type="ECO:0000256" key="2">
    <source>
        <dbReference type="ARBA" id="ARBA00006812"/>
    </source>
</evidence>
<sequence length="263" mass="29350">MHLLPEQATRYAVSIPELLVSRDERQARQHAWLTRHLTPLVSFTVVAPGPIKDSELTRRIFNHGVTALLAVAKKAGWSVREQAALASASGPEGFLAIEAPARDLKLATIELEHQHPLGRLWDIDVLTPEGDILSRRHFSLPARRCLLCEQAPLNAPGGKPTRFPTYLFAWRRCCMMPIPATSTDSAAIPQTLLDAYALLAWRAMLTEVNLSPKPGLVDRINCGAHKDMALEDFHRSALAISGLAAAFYRIWRELARSYRQTMY</sequence>
<evidence type="ECO:0000256" key="3">
    <source>
        <dbReference type="ARBA" id="ARBA00012074"/>
    </source>
</evidence>
<keyword evidence="8" id="KW-0548">Nucleotidyltransferase</keyword>
<comment type="catalytic activity">
    <reaction evidence="11">
        <text>apo-[citrate lyase ACP] + 2'-(5''-triphospho-alpha-D-ribosyl)-3'-dephospho-CoA = holo-[citrate lyase ACP] + diphosphate</text>
        <dbReference type="Rhea" id="RHEA:16333"/>
        <dbReference type="Rhea" id="RHEA-COMP:10157"/>
        <dbReference type="Rhea" id="RHEA-COMP:10158"/>
        <dbReference type="ChEBI" id="CHEBI:29999"/>
        <dbReference type="ChEBI" id="CHEBI:33019"/>
        <dbReference type="ChEBI" id="CHEBI:61378"/>
        <dbReference type="ChEBI" id="CHEBI:82683"/>
        <dbReference type="EC" id="2.7.7.61"/>
    </reaction>
</comment>
<evidence type="ECO:0000256" key="7">
    <source>
        <dbReference type="ARBA" id="ARBA00022679"/>
    </source>
</evidence>
<protein>
    <recommendedName>
        <fullName evidence="6">2-(5''-triphosphoribosyl)-3'-dephosphocoenzyme-A synthase</fullName>
        <ecNumber evidence="3">2.4.2.52</ecNumber>
        <ecNumber evidence="4">2.7.7.61</ecNumber>
    </recommendedName>
    <alternativeName>
        <fullName evidence="5">Apo-citrate lyase phosphoribosyl-dephospho-CoA transferase</fullName>
    </alternativeName>
</protein>
<evidence type="ECO:0000256" key="11">
    <source>
        <dbReference type="ARBA" id="ARBA00048574"/>
    </source>
</evidence>
<evidence type="ECO:0000313" key="13">
    <source>
        <dbReference type="Proteomes" id="UP000251584"/>
    </source>
</evidence>
<keyword evidence="12" id="KW-0456">Lyase</keyword>
<evidence type="ECO:0000256" key="10">
    <source>
        <dbReference type="ARBA" id="ARBA00022840"/>
    </source>
</evidence>
<comment type="catalytic activity">
    <reaction evidence="1">
        <text>3'-dephospho-CoA + ATP = 2'-(5''-triphospho-alpha-D-ribosyl)-3'-dephospho-CoA + adenine</text>
        <dbReference type="Rhea" id="RHEA:15117"/>
        <dbReference type="ChEBI" id="CHEBI:16708"/>
        <dbReference type="ChEBI" id="CHEBI:30616"/>
        <dbReference type="ChEBI" id="CHEBI:57328"/>
        <dbReference type="ChEBI" id="CHEBI:61378"/>
        <dbReference type="EC" id="2.4.2.52"/>
    </reaction>
</comment>
<dbReference type="InterPro" id="IPR002736">
    <property type="entry name" value="CitG"/>
</dbReference>
<dbReference type="GO" id="GO:0050519">
    <property type="term" value="F:holo-citrate lyase synthase activity"/>
    <property type="evidence" value="ECO:0007669"/>
    <property type="project" value="UniProtKB-EC"/>
</dbReference>
<dbReference type="InterPro" id="IPR005551">
    <property type="entry name" value="CitX"/>
</dbReference>
<dbReference type="EC" id="2.4.2.52" evidence="3"/>
<organism evidence="12 13">
    <name type="scientific">Citrobacter koseri</name>
    <name type="common">Citrobacter diversus</name>
    <dbReference type="NCBI Taxonomy" id="545"/>
    <lineage>
        <taxon>Bacteria</taxon>
        <taxon>Pseudomonadati</taxon>
        <taxon>Pseudomonadota</taxon>
        <taxon>Gammaproteobacteria</taxon>
        <taxon>Enterobacterales</taxon>
        <taxon>Enterobacteriaceae</taxon>
        <taxon>Citrobacter</taxon>
    </lineage>
</organism>
<evidence type="ECO:0000256" key="8">
    <source>
        <dbReference type="ARBA" id="ARBA00022695"/>
    </source>
</evidence>
<dbReference type="AlphaFoldDB" id="A0A2X2UX07"/>